<evidence type="ECO:0000256" key="3">
    <source>
        <dbReference type="HAMAP-Rule" id="MF_01385"/>
    </source>
</evidence>
<evidence type="ECO:0000313" key="5">
    <source>
        <dbReference type="Proteomes" id="UP000004892"/>
    </source>
</evidence>
<dbReference type="AlphaFoldDB" id="H1DEN4"/>
<dbReference type="Gene3D" id="1.10.4190.10">
    <property type="entry name" value="Urease accessory protein UreF"/>
    <property type="match status" value="1"/>
</dbReference>
<dbReference type="Proteomes" id="UP000004892">
    <property type="component" value="Unassembled WGS sequence"/>
</dbReference>
<comment type="caution">
    <text evidence="4">The sequence shown here is derived from an EMBL/GenBank/DDBJ whole genome shotgun (WGS) entry which is preliminary data.</text>
</comment>
<name>H1DEN4_9BACT</name>
<dbReference type="RefSeq" id="WP_009135868.1">
    <property type="nucleotide sequence ID" value="NZ_JH594596.1"/>
</dbReference>
<dbReference type="GeneID" id="98068345"/>
<comment type="function">
    <text evidence="3">Required for maturation of urease via the functional incorporation of the urease nickel metallocenter.</text>
</comment>
<keyword evidence="1 3" id="KW-0996">Nickel insertion</keyword>
<sequence>MIDEITRMMRFLEFSDSAFPVGTFSFSNGLESAAFEGIVYDATTLEQYTYTALQQTIYSDAIAALIGFRAAAKRDYPLIRKADQQIILCKMNAEARLMLTRMGKKMAEISSQITYDPLMEKWLADIRQQLTPGTYPIAQAIFFQQNGLGEKELFATIAYGIINMILNAALRCIKVSHYETQHILYRLCSTAHVDYETIKDMTFDDMRVFAPEMDILAAIHEKGKMRMFMN</sequence>
<dbReference type="PANTHER" id="PTHR33620:SF1">
    <property type="entry name" value="UREASE ACCESSORY PROTEIN F"/>
    <property type="match status" value="1"/>
</dbReference>
<dbReference type="GO" id="GO:0016151">
    <property type="term" value="F:nickel cation binding"/>
    <property type="evidence" value="ECO:0007669"/>
    <property type="project" value="UniProtKB-UniRule"/>
</dbReference>
<dbReference type="STRING" id="742817.HMPREF9449_00720"/>
<protein>
    <recommendedName>
        <fullName evidence="3">Urease accessory protein UreF</fullName>
    </recommendedName>
</protein>
<dbReference type="PIRSF" id="PIRSF009467">
    <property type="entry name" value="Ureas_acces_UreF"/>
    <property type="match status" value="1"/>
</dbReference>
<evidence type="ECO:0000256" key="1">
    <source>
        <dbReference type="ARBA" id="ARBA00022988"/>
    </source>
</evidence>
<dbReference type="InterPro" id="IPR002639">
    <property type="entry name" value="UreF"/>
</dbReference>
<evidence type="ECO:0000256" key="2">
    <source>
        <dbReference type="ARBA" id="ARBA00023186"/>
    </source>
</evidence>
<comment type="subcellular location">
    <subcellularLocation>
        <location evidence="3">Cytoplasm</location>
    </subcellularLocation>
</comment>
<proteinExistence type="inferred from homology"/>
<accession>H1DEN4</accession>
<dbReference type="PANTHER" id="PTHR33620">
    <property type="entry name" value="UREASE ACCESSORY PROTEIN F"/>
    <property type="match status" value="1"/>
</dbReference>
<gene>
    <name evidence="3" type="primary">ureF</name>
    <name evidence="4" type="ORF">HMPREF9449_00720</name>
</gene>
<dbReference type="PATRIC" id="fig|742817.3.peg.771"/>
<evidence type="ECO:0000313" key="4">
    <source>
        <dbReference type="EMBL" id="EHP49934.1"/>
    </source>
</evidence>
<dbReference type="GO" id="GO:0005737">
    <property type="term" value="C:cytoplasm"/>
    <property type="evidence" value="ECO:0007669"/>
    <property type="project" value="UniProtKB-SubCell"/>
</dbReference>
<comment type="similarity">
    <text evidence="3">Belongs to the UreF family.</text>
</comment>
<dbReference type="HOGENOM" id="CLU_049215_4_0_10"/>
<keyword evidence="2 3" id="KW-0143">Chaperone</keyword>
<comment type="subunit">
    <text evidence="3">UreD, UreF and UreG form a complex that acts as a GTP-hydrolysis-dependent molecular chaperone, activating the urease apoprotein by helping to assemble the nickel containing metallocenter of UreC. The UreE protein probably delivers the nickel.</text>
</comment>
<keyword evidence="5" id="KW-1185">Reference proteome</keyword>
<dbReference type="eggNOG" id="COG0830">
    <property type="taxonomic scope" value="Bacteria"/>
</dbReference>
<dbReference type="InterPro" id="IPR038277">
    <property type="entry name" value="UreF_sf"/>
</dbReference>
<dbReference type="Pfam" id="PF01730">
    <property type="entry name" value="UreF"/>
    <property type="match status" value="1"/>
</dbReference>
<dbReference type="EMBL" id="ADMC01000008">
    <property type="protein sequence ID" value="EHP49934.1"/>
    <property type="molecule type" value="Genomic_DNA"/>
</dbReference>
<dbReference type="HAMAP" id="MF_01385">
    <property type="entry name" value="UreF"/>
    <property type="match status" value="1"/>
</dbReference>
<reference evidence="4 5" key="1">
    <citation type="submission" date="2012-01" db="EMBL/GenBank/DDBJ databases">
        <title>The Genome Sequence of Odoribacter laneus YIT 12061.</title>
        <authorList>
            <consortium name="The Broad Institute Genome Sequencing Platform"/>
            <person name="Earl A."/>
            <person name="Ward D."/>
            <person name="Feldgarden M."/>
            <person name="Gevers D."/>
            <person name="Morotomi M."/>
            <person name="Young S.K."/>
            <person name="Zeng Q."/>
            <person name="Gargeya S."/>
            <person name="Fitzgerald M."/>
            <person name="Haas B."/>
            <person name="Abouelleil A."/>
            <person name="Alvarado L."/>
            <person name="Arachchi H.M."/>
            <person name="Berlin A."/>
            <person name="Chapman S.B."/>
            <person name="Gearin G."/>
            <person name="Goldberg J."/>
            <person name="Griggs A."/>
            <person name="Gujja S."/>
            <person name="Hansen M."/>
            <person name="Heiman D."/>
            <person name="Howarth C."/>
            <person name="Larimer J."/>
            <person name="Lui A."/>
            <person name="MacDonald P.J.P."/>
            <person name="McCowen C."/>
            <person name="Montmayeur A."/>
            <person name="Murphy C."/>
            <person name="Neiman D."/>
            <person name="Pearson M."/>
            <person name="Priest M."/>
            <person name="Roberts A."/>
            <person name="Saif S."/>
            <person name="Shea T."/>
            <person name="Sisk P."/>
            <person name="Stolte C."/>
            <person name="Sykes S."/>
            <person name="Wortman J."/>
            <person name="Nusbaum C."/>
            <person name="Birren B."/>
        </authorList>
    </citation>
    <scope>NUCLEOTIDE SEQUENCE [LARGE SCALE GENOMIC DNA]</scope>
    <source>
        <strain evidence="4 5">YIT 12061</strain>
    </source>
</reference>
<keyword evidence="3" id="KW-0963">Cytoplasm</keyword>
<organism evidence="4 5">
    <name type="scientific">Odoribacter laneus YIT 12061</name>
    <dbReference type="NCBI Taxonomy" id="742817"/>
    <lineage>
        <taxon>Bacteria</taxon>
        <taxon>Pseudomonadati</taxon>
        <taxon>Bacteroidota</taxon>
        <taxon>Bacteroidia</taxon>
        <taxon>Bacteroidales</taxon>
        <taxon>Odoribacteraceae</taxon>
        <taxon>Odoribacter</taxon>
    </lineage>
</organism>